<dbReference type="InterPro" id="IPR012533">
    <property type="entry name" value="YcnI-copper_dom"/>
</dbReference>
<dbReference type="Gene3D" id="2.60.40.2230">
    <property type="entry name" value="Uncharacterised protein YcnI-like PF07987, DUF1775"/>
    <property type="match status" value="1"/>
</dbReference>
<evidence type="ECO:0000256" key="2">
    <source>
        <dbReference type="SAM" id="Phobius"/>
    </source>
</evidence>
<dbReference type="Pfam" id="PF07987">
    <property type="entry name" value="DUF1775"/>
    <property type="match status" value="1"/>
</dbReference>
<feature type="domain" description="YncI copper-binding" evidence="4">
    <location>
        <begin position="100"/>
        <end position="159"/>
    </location>
</feature>
<feature type="compositionally biased region" description="Low complexity" evidence="1">
    <location>
        <begin position="161"/>
        <end position="190"/>
    </location>
</feature>
<gene>
    <name evidence="5" type="ORF">R5A26_15470</name>
</gene>
<evidence type="ECO:0000313" key="6">
    <source>
        <dbReference type="Proteomes" id="UP001187346"/>
    </source>
</evidence>
<dbReference type="EMBL" id="JAWMAJ010000043">
    <property type="protein sequence ID" value="MDV7217353.1"/>
    <property type="molecule type" value="Genomic_DNA"/>
</dbReference>
<evidence type="ECO:0000256" key="1">
    <source>
        <dbReference type="SAM" id="MobiDB-lite"/>
    </source>
</evidence>
<dbReference type="RefSeq" id="WP_266859820.1">
    <property type="nucleotide sequence ID" value="NZ_JAPEMW010000001.1"/>
</dbReference>
<keyword evidence="3" id="KW-0732">Signal</keyword>
<reference evidence="5 6" key="1">
    <citation type="submission" date="2023-10" db="EMBL/GenBank/DDBJ databases">
        <title>Characterization of rhizosphere-enriched actinobacteria from wheat plants lab-grown on chernevaya soil.</title>
        <authorList>
            <person name="Tikhonova E.N."/>
            <person name="Konopkin A."/>
            <person name="Kravchenko I.K."/>
        </authorList>
    </citation>
    <scope>NUCLEOTIDE SEQUENCE [LARGE SCALE GENOMIC DNA]</scope>
    <source>
        <strain evidence="5 6">RR29</strain>
    </source>
</reference>
<evidence type="ECO:0000313" key="5">
    <source>
        <dbReference type="EMBL" id="MDV7217353.1"/>
    </source>
</evidence>
<sequence>MFRAASTHRTARRLILVTAATATAVLLTAGPASAHVEVESDKAQALAENVEIAFDAESESSTAGVTKIRVVLPAGIAPADVAYGEGPKGWKFTAAADGYTVGGPAVQAGANAEYSVVVKQLPDTEELAFKTLQTYSDGRTDRWIELDESGENPAPVLKLKAAAPGAKPVSPSPTKTGTGTETGTGTATSPSPTPEETEPSASPAAQAVEKDDDGLSTGAWVGIGLTVVVVAGGAVYLVRRRGAASA</sequence>
<feature type="signal peptide" evidence="3">
    <location>
        <begin position="1"/>
        <end position="34"/>
    </location>
</feature>
<comment type="caution">
    <text evidence="5">The sequence shown here is derived from an EMBL/GenBank/DDBJ whole genome shotgun (WGS) entry which is preliminary data.</text>
</comment>
<feature type="chain" id="PRO_5045411347" evidence="3">
    <location>
        <begin position="35"/>
        <end position="246"/>
    </location>
</feature>
<proteinExistence type="predicted"/>
<protein>
    <submittedName>
        <fullName evidence="5">DUF1775 domain-containing protein</fullName>
    </submittedName>
</protein>
<feature type="region of interest" description="Disordered" evidence="1">
    <location>
        <begin position="161"/>
        <end position="212"/>
    </location>
</feature>
<keyword evidence="2" id="KW-1133">Transmembrane helix</keyword>
<evidence type="ECO:0000256" key="3">
    <source>
        <dbReference type="SAM" id="SignalP"/>
    </source>
</evidence>
<name>A0ABU4F9T5_9ACTN</name>
<organism evidence="5 6">
    <name type="scientific">Streptomyces prunicolor</name>
    <dbReference type="NCBI Taxonomy" id="67348"/>
    <lineage>
        <taxon>Bacteria</taxon>
        <taxon>Bacillati</taxon>
        <taxon>Actinomycetota</taxon>
        <taxon>Actinomycetes</taxon>
        <taxon>Kitasatosporales</taxon>
        <taxon>Streptomycetaceae</taxon>
        <taxon>Streptomyces</taxon>
    </lineage>
</organism>
<accession>A0ABU4F9T5</accession>
<dbReference type="InterPro" id="IPR038507">
    <property type="entry name" value="YcnI-like_sf"/>
</dbReference>
<keyword evidence="6" id="KW-1185">Reference proteome</keyword>
<feature type="transmembrane region" description="Helical" evidence="2">
    <location>
        <begin position="219"/>
        <end position="238"/>
    </location>
</feature>
<keyword evidence="2" id="KW-0472">Membrane</keyword>
<keyword evidence="2" id="KW-0812">Transmembrane</keyword>
<evidence type="ECO:0000259" key="4">
    <source>
        <dbReference type="Pfam" id="PF07987"/>
    </source>
</evidence>
<dbReference type="Proteomes" id="UP001187346">
    <property type="component" value="Unassembled WGS sequence"/>
</dbReference>